<evidence type="ECO:0000256" key="5">
    <source>
        <dbReference type="SAM" id="Phobius"/>
    </source>
</evidence>
<comment type="similarity">
    <text evidence="2">Belongs to the ycf33 family.</text>
</comment>
<dbReference type="Pfam" id="PF05421">
    <property type="entry name" value="DUF751"/>
    <property type="match status" value="1"/>
</dbReference>
<keyword evidence="5" id="KW-1133">Transmembrane helix</keyword>
<feature type="transmembrane region" description="Helical" evidence="5">
    <location>
        <begin position="46"/>
        <end position="68"/>
    </location>
</feature>
<organism evidence="6 7">
    <name type="scientific">Tetradesmus obliquus</name>
    <name type="common">Green alga</name>
    <name type="synonym">Acutodesmus obliquus</name>
    <dbReference type="NCBI Taxonomy" id="3088"/>
    <lineage>
        <taxon>Eukaryota</taxon>
        <taxon>Viridiplantae</taxon>
        <taxon>Chlorophyta</taxon>
        <taxon>core chlorophytes</taxon>
        <taxon>Chlorophyceae</taxon>
        <taxon>CS clade</taxon>
        <taxon>Sphaeropleales</taxon>
        <taxon>Scenedesmaceae</taxon>
        <taxon>Tetradesmus</taxon>
    </lineage>
</organism>
<keyword evidence="5" id="KW-0812">Transmembrane</keyword>
<keyword evidence="5" id="KW-0472">Membrane</keyword>
<keyword evidence="4" id="KW-0934">Plastid</keyword>
<comment type="subcellular location">
    <subcellularLocation>
        <location evidence="1">Plastid</location>
    </subcellularLocation>
</comment>
<gene>
    <name evidence="6" type="ORF">BQ4739_LOCUS2801</name>
</gene>
<name>A0A383VCV3_TETOB</name>
<dbReference type="GO" id="GO:0009536">
    <property type="term" value="C:plastid"/>
    <property type="evidence" value="ECO:0007669"/>
    <property type="project" value="UniProtKB-SubCell"/>
</dbReference>
<dbReference type="InterPro" id="IPR008470">
    <property type="entry name" value="Uncharacterised_Ycf33"/>
</dbReference>
<evidence type="ECO:0000256" key="2">
    <source>
        <dbReference type="ARBA" id="ARBA00010985"/>
    </source>
</evidence>
<evidence type="ECO:0000313" key="7">
    <source>
        <dbReference type="Proteomes" id="UP000256970"/>
    </source>
</evidence>
<reference evidence="6 7" key="1">
    <citation type="submission" date="2016-10" db="EMBL/GenBank/DDBJ databases">
        <authorList>
            <person name="Cai Z."/>
        </authorList>
    </citation>
    <scope>NUCLEOTIDE SEQUENCE [LARGE SCALE GENOMIC DNA]</scope>
</reference>
<accession>A0A383VCV3</accession>
<dbReference type="EMBL" id="FNXT01000212">
    <property type="protein sequence ID" value="SZX62196.1"/>
    <property type="molecule type" value="Genomic_DNA"/>
</dbReference>
<feature type="transmembrane region" description="Helical" evidence="5">
    <location>
        <begin position="136"/>
        <end position="154"/>
    </location>
</feature>
<dbReference type="Proteomes" id="UP000256970">
    <property type="component" value="Unassembled WGS sequence"/>
</dbReference>
<keyword evidence="7" id="KW-1185">Reference proteome</keyword>
<evidence type="ECO:0000256" key="1">
    <source>
        <dbReference type="ARBA" id="ARBA00004474"/>
    </source>
</evidence>
<dbReference type="AlphaFoldDB" id="A0A383VCV3"/>
<evidence type="ECO:0000256" key="3">
    <source>
        <dbReference type="ARBA" id="ARBA00021584"/>
    </source>
</evidence>
<proteinExistence type="inferred from homology"/>
<protein>
    <recommendedName>
        <fullName evidence="3">Uncharacterized protein ycf33</fullName>
    </recommendedName>
</protein>
<evidence type="ECO:0000256" key="4">
    <source>
        <dbReference type="ARBA" id="ARBA00022640"/>
    </source>
</evidence>
<dbReference type="PANTHER" id="PTHR36049">
    <property type="entry name" value="TRANSMEMBRANE PROTEIN"/>
    <property type="match status" value="1"/>
</dbReference>
<evidence type="ECO:0000313" key="6">
    <source>
        <dbReference type="EMBL" id="SZX62196.1"/>
    </source>
</evidence>
<sequence length="178" mass="17986">MALRSGASQHAETLPASTHQAADASSMLGAAPAPAPSTAAAASSGLWNMAIAGSGSVLALAALLALLAPAEPASADALHSTAAAAHTASPLFDLAEGEEFWGNVAKYGRYFVTVMLGTGYVMVQPVVAAFKRPVTAIVAIVCIGGGALLLKFTLDAMLGIQEPFVYEPGNVVPYNAFN</sequence>
<feature type="transmembrane region" description="Helical" evidence="5">
    <location>
        <begin position="110"/>
        <end position="130"/>
    </location>
</feature>
<dbReference type="PANTHER" id="PTHR36049:SF3">
    <property type="match status" value="1"/>
</dbReference>